<organism evidence="1 2">
    <name type="scientific">Photorhabdus australis subsp. thailandensis</name>
    <dbReference type="NCBI Taxonomy" id="2805096"/>
    <lineage>
        <taxon>Bacteria</taxon>
        <taxon>Pseudomonadati</taxon>
        <taxon>Pseudomonadota</taxon>
        <taxon>Gammaproteobacteria</taxon>
        <taxon>Enterobacterales</taxon>
        <taxon>Morganellaceae</taxon>
        <taxon>Photorhabdus</taxon>
    </lineage>
</organism>
<gene>
    <name evidence="1" type="ORF">Ppb6_02763</name>
</gene>
<dbReference type="Gene3D" id="6.10.290.10">
    <property type="match status" value="1"/>
</dbReference>
<accession>A0A1C0U2G3</accession>
<evidence type="ECO:0000313" key="1">
    <source>
        <dbReference type="EMBL" id="OCQ52046.1"/>
    </source>
</evidence>
<dbReference type="EMBL" id="LOMY01000099">
    <property type="protein sequence ID" value="OCQ52046.1"/>
    <property type="molecule type" value="Genomic_DNA"/>
</dbReference>
<name>A0A1C0U2G3_9GAMM</name>
<dbReference type="AlphaFoldDB" id="A0A1C0U2G3"/>
<evidence type="ECO:0000313" key="2">
    <source>
        <dbReference type="Proteomes" id="UP000093476"/>
    </source>
</evidence>
<keyword evidence="2" id="KW-1185">Reference proteome</keyword>
<protein>
    <submittedName>
        <fullName evidence="1">Uncharacterized protein</fullName>
    </submittedName>
</protein>
<dbReference type="PATRIC" id="fig|286156.4.peg.3134"/>
<proteinExistence type="predicted"/>
<comment type="caution">
    <text evidence="1">The sequence shown here is derived from an EMBL/GenBank/DDBJ whole genome shotgun (WGS) entry which is preliminary data.</text>
</comment>
<reference evidence="1 2" key="1">
    <citation type="submission" date="2015-12" db="EMBL/GenBank/DDBJ databases">
        <title>Genome comparisons provide insights into the role of secondary metabolites in the pathogenic phase of the Photorhabdus life cycle.</title>
        <authorList>
            <person name="Tobias N.J."/>
            <person name="Mishra B."/>
            <person name="Gupta D.K."/>
            <person name="Thines M."/>
            <person name="Stinear T.P."/>
            <person name="Bode H.B."/>
        </authorList>
    </citation>
    <scope>NUCLEOTIDE SEQUENCE [LARGE SCALE GENOMIC DNA]</scope>
    <source>
        <strain evidence="1 2">PB68.1</strain>
    </source>
</reference>
<dbReference type="Proteomes" id="UP000093476">
    <property type="component" value="Unassembled WGS sequence"/>
</dbReference>
<sequence length="122" mass="14308">MISENYFDELKNIYLYLSKEISECPIDQGDLLIDYEDKQDALFERNFESLKNAKELLKQAKLNDDKIAMQAALVYIRVYAMGLSSFFDSFKEDADSLLKASDWPDIPENYQFPECYNYLLSK</sequence>
<dbReference type="RefSeq" id="WP_040150627.1">
    <property type="nucleotide sequence ID" value="NZ_CAWMQZ010000099.1"/>
</dbReference>